<accession>A0A836HNL7</accession>
<gene>
    <name evidence="1" type="ORF">CUR178_06152</name>
</gene>
<sequence>MMKRYRARTGLTLADALLCAVSESAGERPFPRRPFQHLCSPRRYLFPGVSRAAATGAYSKL</sequence>
<dbReference type="EMBL" id="JAFHKP010000021">
    <property type="protein sequence ID" value="KAG5480100.1"/>
    <property type="molecule type" value="Genomic_DNA"/>
</dbReference>
<comment type="caution">
    <text evidence="1">The sequence shown here is derived from an EMBL/GenBank/DDBJ whole genome shotgun (WGS) entry which is preliminary data.</text>
</comment>
<dbReference type="Proteomes" id="UP000674179">
    <property type="component" value="Chromosome 21"/>
</dbReference>
<proteinExistence type="predicted"/>
<protein>
    <submittedName>
        <fullName evidence="1">Uncharacterized protein</fullName>
    </submittedName>
</protein>
<evidence type="ECO:0000313" key="1">
    <source>
        <dbReference type="EMBL" id="KAG5480100.1"/>
    </source>
</evidence>
<organism evidence="1 2">
    <name type="scientific">Leishmania enriettii</name>
    <dbReference type="NCBI Taxonomy" id="5663"/>
    <lineage>
        <taxon>Eukaryota</taxon>
        <taxon>Discoba</taxon>
        <taxon>Euglenozoa</taxon>
        <taxon>Kinetoplastea</taxon>
        <taxon>Metakinetoplastina</taxon>
        <taxon>Trypanosomatida</taxon>
        <taxon>Trypanosomatidae</taxon>
        <taxon>Leishmaniinae</taxon>
        <taxon>Leishmania</taxon>
    </lineage>
</organism>
<dbReference type="GeneID" id="94173336"/>
<evidence type="ECO:0000313" key="2">
    <source>
        <dbReference type="Proteomes" id="UP000674179"/>
    </source>
</evidence>
<dbReference type="AlphaFoldDB" id="A0A836HNL7"/>
<dbReference type="RefSeq" id="XP_067693247.1">
    <property type="nucleotide sequence ID" value="XM_067837826.1"/>
</dbReference>
<name>A0A836HNL7_LEIEN</name>
<keyword evidence="2" id="KW-1185">Reference proteome</keyword>
<dbReference type="KEGG" id="lenr:94173336"/>
<reference evidence="1 2" key="1">
    <citation type="submission" date="2021-02" db="EMBL/GenBank/DDBJ databases">
        <title>Leishmania (Mundinia) enrietti genome sequencing and assembly.</title>
        <authorList>
            <person name="Almutairi H."/>
            <person name="Gatherer D."/>
        </authorList>
    </citation>
    <scope>NUCLEOTIDE SEQUENCE [LARGE SCALE GENOMIC DNA]</scope>
    <source>
        <strain evidence="1">CUR178</strain>
    </source>
</reference>